<protein>
    <submittedName>
        <fullName evidence="2">Porin</fullName>
    </submittedName>
</protein>
<dbReference type="Proteomes" id="UP000005808">
    <property type="component" value="Unassembled WGS sequence"/>
</dbReference>
<name>H1S8X3_9BURK</name>
<evidence type="ECO:0000313" key="2">
    <source>
        <dbReference type="EMBL" id="EHP40989.1"/>
    </source>
</evidence>
<dbReference type="SUPFAM" id="SSF56935">
    <property type="entry name" value="Porins"/>
    <property type="match status" value="1"/>
</dbReference>
<feature type="domain" description="Porin" evidence="1">
    <location>
        <begin position="5"/>
        <end position="84"/>
    </location>
</feature>
<evidence type="ECO:0000313" key="3">
    <source>
        <dbReference type="Proteomes" id="UP000005808"/>
    </source>
</evidence>
<dbReference type="Gene3D" id="2.40.160.10">
    <property type="entry name" value="Porin"/>
    <property type="match status" value="1"/>
</dbReference>
<dbReference type="AlphaFoldDB" id="H1S8X3"/>
<organism evidence="2 3">
    <name type="scientific">Cupriavidus basilensis OR16</name>
    <dbReference type="NCBI Taxonomy" id="1127483"/>
    <lineage>
        <taxon>Bacteria</taxon>
        <taxon>Pseudomonadati</taxon>
        <taxon>Pseudomonadota</taxon>
        <taxon>Betaproteobacteria</taxon>
        <taxon>Burkholderiales</taxon>
        <taxon>Burkholderiaceae</taxon>
        <taxon>Cupriavidus</taxon>
    </lineage>
</organism>
<accession>H1S8X3</accession>
<dbReference type="InterPro" id="IPR023614">
    <property type="entry name" value="Porin_dom_sf"/>
</dbReference>
<gene>
    <name evidence="2" type="ORF">OR16_22233</name>
</gene>
<dbReference type="EMBL" id="AHJE01000054">
    <property type="protein sequence ID" value="EHP40989.1"/>
    <property type="molecule type" value="Genomic_DNA"/>
</dbReference>
<sequence>MAGYRWGKNKDGARKEILRDNFYWIGANYKLTPSVDFTLEYAYDRIHRRVGESQIGNPWQVTAIANYSFSKRTSAYVVTSFTKNAGLNLDNSAVNYANSLGTGNSYALGAGETSMLGVGLGIRHTF</sequence>
<dbReference type="InterPro" id="IPR033900">
    <property type="entry name" value="Gram_neg_porin_domain"/>
</dbReference>
<comment type="caution">
    <text evidence="2">The sequence shown here is derived from an EMBL/GenBank/DDBJ whole genome shotgun (WGS) entry which is preliminary data.</text>
</comment>
<dbReference type="Pfam" id="PF13609">
    <property type="entry name" value="Porin_4"/>
    <property type="match status" value="1"/>
</dbReference>
<reference evidence="2 3" key="1">
    <citation type="journal article" date="2012" name="J. Bacteriol.">
        <title>De Novo Genome Project of Cupriavidus basilensis OR16.</title>
        <authorList>
            <person name="Cserhati M."/>
            <person name="Kriszt B."/>
            <person name="Szoboszlay S."/>
            <person name="Toth A."/>
            <person name="Szabo I."/>
            <person name="Tancsics A."/>
            <person name="Nagy I."/>
            <person name="Horvath B."/>
            <person name="Nagy I."/>
            <person name="Kukolya J."/>
        </authorList>
    </citation>
    <scope>NUCLEOTIDE SEQUENCE [LARGE SCALE GENOMIC DNA]</scope>
    <source>
        <strain evidence="2 3">OR16</strain>
    </source>
</reference>
<proteinExistence type="predicted"/>
<evidence type="ECO:0000259" key="1">
    <source>
        <dbReference type="Pfam" id="PF13609"/>
    </source>
</evidence>
<dbReference type="CDD" id="cd00342">
    <property type="entry name" value="gram_neg_porins"/>
    <property type="match status" value="1"/>
</dbReference>
<dbReference type="GO" id="GO:0016020">
    <property type="term" value="C:membrane"/>
    <property type="evidence" value="ECO:0007669"/>
    <property type="project" value="InterPro"/>
</dbReference>
<dbReference type="GO" id="GO:0015288">
    <property type="term" value="F:porin activity"/>
    <property type="evidence" value="ECO:0007669"/>
    <property type="project" value="InterPro"/>
</dbReference>